<keyword evidence="5" id="KW-0520">NAD</keyword>
<dbReference type="InterPro" id="IPR013118">
    <property type="entry name" value="Mannitol_DH_C"/>
</dbReference>
<evidence type="ECO:0000256" key="4">
    <source>
        <dbReference type="ARBA" id="ARBA00023002"/>
    </source>
</evidence>
<evidence type="ECO:0000256" key="1">
    <source>
        <dbReference type="ARBA" id="ARBA00006541"/>
    </source>
</evidence>
<proteinExistence type="inferred from homology"/>
<feature type="domain" description="Mannitol dehydrogenase N-terminal" evidence="7">
    <location>
        <begin position="6"/>
        <end position="251"/>
    </location>
</feature>
<dbReference type="Pfam" id="PF01232">
    <property type="entry name" value="Mannitol_dh"/>
    <property type="match status" value="1"/>
</dbReference>
<evidence type="ECO:0000313" key="10">
    <source>
        <dbReference type="Proteomes" id="UP000681340"/>
    </source>
</evidence>
<organism evidence="9 10">
    <name type="scientific">Actinoplanes auranticolor</name>
    <dbReference type="NCBI Taxonomy" id="47988"/>
    <lineage>
        <taxon>Bacteria</taxon>
        <taxon>Bacillati</taxon>
        <taxon>Actinomycetota</taxon>
        <taxon>Actinomycetes</taxon>
        <taxon>Micromonosporales</taxon>
        <taxon>Micromonosporaceae</taxon>
        <taxon>Actinoplanes</taxon>
    </lineage>
</organism>
<dbReference type="PROSITE" id="PS00974">
    <property type="entry name" value="MANNITOL_DHGENASE"/>
    <property type="match status" value="1"/>
</dbReference>
<dbReference type="Proteomes" id="UP000681340">
    <property type="component" value="Unassembled WGS sequence"/>
</dbReference>
<comment type="similarity">
    <text evidence="1">Belongs to the mannitol dehydrogenase family.</text>
</comment>
<dbReference type="EC" id="1.1.1.17" evidence="2"/>
<evidence type="ECO:0000256" key="3">
    <source>
        <dbReference type="ARBA" id="ARBA00016219"/>
    </source>
</evidence>
<feature type="domain" description="Mannitol dehydrogenase C-terminal" evidence="8">
    <location>
        <begin position="257"/>
        <end position="384"/>
    </location>
</feature>
<comment type="caution">
    <text evidence="9">The sequence shown here is derived from an EMBL/GenBank/DDBJ whole genome shotgun (WGS) entry which is preliminary data.</text>
</comment>
<dbReference type="SUPFAM" id="SSF48179">
    <property type="entry name" value="6-phosphogluconate dehydrogenase C-terminal domain-like"/>
    <property type="match status" value="1"/>
</dbReference>
<dbReference type="InterPro" id="IPR013328">
    <property type="entry name" value="6PGD_dom2"/>
</dbReference>
<dbReference type="SUPFAM" id="SSF51735">
    <property type="entry name" value="NAD(P)-binding Rossmann-fold domains"/>
    <property type="match status" value="1"/>
</dbReference>
<evidence type="ECO:0000313" key="9">
    <source>
        <dbReference type="EMBL" id="GIM67027.1"/>
    </source>
</evidence>
<dbReference type="Gene3D" id="3.40.50.720">
    <property type="entry name" value="NAD(P)-binding Rossmann-like Domain"/>
    <property type="match status" value="1"/>
</dbReference>
<dbReference type="PRINTS" id="PR00084">
    <property type="entry name" value="MTLDHDRGNASE"/>
</dbReference>
<dbReference type="InterPro" id="IPR008927">
    <property type="entry name" value="6-PGluconate_DH-like_C_sf"/>
</dbReference>
<dbReference type="EMBL" id="BOQL01000021">
    <property type="protein sequence ID" value="GIM67027.1"/>
    <property type="molecule type" value="Genomic_DNA"/>
</dbReference>
<dbReference type="PANTHER" id="PTHR43362:SF1">
    <property type="entry name" value="MANNITOL DEHYDROGENASE 2-RELATED"/>
    <property type="match status" value="1"/>
</dbReference>
<dbReference type="InterPro" id="IPR050988">
    <property type="entry name" value="Mannitol_DH/Oxidoreductase"/>
</dbReference>
<dbReference type="Pfam" id="PF08125">
    <property type="entry name" value="Mannitol_dh_C"/>
    <property type="match status" value="1"/>
</dbReference>
<sequence>MTAPVRMVHLGLGGFFRAHQAWYTGAAPDAADWGIAAFTGRSPELADRLAAQHGRYTLIVRGPEHDEMAAQSAVVAAHPGTDVAAWCGYLVRPEVAVVTLTVTEAAYRRDRSGGLDLSDPAVRADLEAVRSGAAPVTVPGRLVAGLAARRAAGAGPLAVVSCDNLPGNGEVTARVVLDLAAAADPALAPWIRDSVSFVTTMVDRITPRTTDDDVRAVHERTGFADAVPVVTEPFTEWVLSGDFPAGRPAWDARFVGDVTPHETRKLLLLNGGHSLLAYAGSARGHDTIAEAMADPVCRDWLSEWWDEASRHVPLPAGELADYRAALTARFTNPRIRHLLAQIAADGSQKLPIRVLPVLRAERAAGRMPGAAVRVLAAWIGHLRGLGAPVNDEGAAPYRKRAGSVPDLLALLAPDLAGDNDLIKAVESLGRGRG</sequence>
<dbReference type="RefSeq" id="WP_246595089.1">
    <property type="nucleotide sequence ID" value="NZ_BAABEA010000019.1"/>
</dbReference>
<dbReference type="InterPro" id="IPR036291">
    <property type="entry name" value="NAD(P)-bd_dom_sf"/>
</dbReference>
<dbReference type="InterPro" id="IPR023027">
    <property type="entry name" value="Mannitol_DH_CS"/>
</dbReference>
<dbReference type="InterPro" id="IPR000669">
    <property type="entry name" value="Mannitol_DH"/>
</dbReference>
<comment type="catalytic activity">
    <reaction evidence="6">
        <text>D-mannitol 1-phosphate + NAD(+) = beta-D-fructose 6-phosphate + NADH + H(+)</text>
        <dbReference type="Rhea" id="RHEA:19661"/>
        <dbReference type="ChEBI" id="CHEBI:15378"/>
        <dbReference type="ChEBI" id="CHEBI:57540"/>
        <dbReference type="ChEBI" id="CHEBI:57634"/>
        <dbReference type="ChEBI" id="CHEBI:57945"/>
        <dbReference type="ChEBI" id="CHEBI:61381"/>
        <dbReference type="EC" id="1.1.1.17"/>
    </reaction>
</comment>
<name>A0A919VKX5_9ACTN</name>
<accession>A0A919VKX5</accession>
<dbReference type="AlphaFoldDB" id="A0A919VKX5"/>
<protein>
    <recommendedName>
        <fullName evidence="3">Mannitol-1-phosphate 5-dehydrogenase</fullName>
        <ecNumber evidence="2">1.1.1.17</ecNumber>
    </recommendedName>
</protein>
<evidence type="ECO:0000259" key="8">
    <source>
        <dbReference type="Pfam" id="PF08125"/>
    </source>
</evidence>
<evidence type="ECO:0000256" key="2">
    <source>
        <dbReference type="ARBA" id="ARBA00012939"/>
    </source>
</evidence>
<evidence type="ECO:0000256" key="5">
    <source>
        <dbReference type="ARBA" id="ARBA00023027"/>
    </source>
</evidence>
<dbReference type="GO" id="GO:0008926">
    <property type="term" value="F:mannitol-1-phosphate 5-dehydrogenase activity"/>
    <property type="evidence" value="ECO:0007669"/>
    <property type="project" value="UniProtKB-EC"/>
</dbReference>
<evidence type="ECO:0000256" key="6">
    <source>
        <dbReference type="ARBA" id="ARBA00048615"/>
    </source>
</evidence>
<keyword evidence="4" id="KW-0560">Oxidoreductase</keyword>
<keyword evidence="10" id="KW-1185">Reference proteome</keyword>
<gene>
    <name evidence="9" type="primary">uxuB</name>
    <name evidence="9" type="ORF">Aau02nite_25590</name>
</gene>
<evidence type="ECO:0000259" key="7">
    <source>
        <dbReference type="Pfam" id="PF01232"/>
    </source>
</evidence>
<dbReference type="GO" id="GO:0019594">
    <property type="term" value="P:mannitol metabolic process"/>
    <property type="evidence" value="ECO:0007669"/>
    <property type="project" value="InterPro"/>
</dbReference>
<dbReference type="PANTHER" id="PTHR43362">
    <property type="entry name" value="MANNITOL DEHYDROGENASE DSF1-RELATED"/>
    <property type="match status" value="1"/>
</dbReference>
<dbReference type="InterPro" id="IPR013131">
    <property type="entry name" value="Mannitol_DH_N"/>
</dbReference>
<dbReference type="Gene3D" id="1.10.1040.10">
    <property type="entry name" value="N-(1-d-carboxylethyl)-l-norvaline Dehydrogenase, domain 2"/>
    <property type="match status" value="1"/>
</dbReference>
<reference evidence="9" key="1">
    <citation type="submission" date="2021-03" db="EMBL/GenBank/DDBJ databases">
        <title>Whole genome shotgun sequence of Actinoplanes auranticolor NBRC 12245.</title>
        <authorList>
            <person name="Komaki H."/>
            <person name="Tamura T."/>
        </authorList>
    </citation>
    <scope>NUCLEOTIDE SEQUENCE</scope>
    <source>
        <strain evidence="9">NBRC 12245</strain>
    </source>
</reference>